<keyword evidence="3" id="KW-1185">Reference proteome</keyword>
<sequence>MDLKENGKGRVERKSRSVEPGKSIGQRARFLEDGHSGIPVCDNRSTVSKFYSPTTFCHVETFLLLLFLVFARIELSPRKPSWHCPKFDSSQI</sequence>
<comment type="caution">
    <text evidence="2">The sequence shown here is derived from an EMBL/GenBank/DDBJ whole genome shotgun (WGS) entry which is preliminary data.</text>
</comment>
<dbReference type="Proteomes" id="UP001472677">
    <property type="component" value="Unassembled WGS sequence"/>
</dbReference>
<evidence type="ECO:0000313" key="3">
    <source>
        <dbReference type="Proteomes" id="UP001472677"/>
    </source>
</evidence>
<feature type="region of interest" description="Disordered" evidence="1">
    <location>
        <begin position="1"/>
        <end position="25"/>
    </location>
</feature>
<dbReference type="EMBL" id="JBBPBM010000039">
    <property type="protein sequence ID" value="KAK8526110.1"/>
    <property type="molecule type" value="Genomic_DNA"/>
</dbReference>
<name>A0ABR2CZ55_9ROSI</name>
<protein>
    <submittedName>
        <fullName evidence="2">Uncharacterized protein</fullName>
    </submittedName>
</protein>
<reference evidence="2 3" key="1">
    <citation type="journal article" date="2024" name="G3 (Bethesda)">
        <title>Genome assembly of Hibiscus sabdariffa L. provides insights into metabolisms of medicinal natural products.</title>
        <authorList>
            <person name="Kim T."/>
        </authorList>
    </citation>
    <scope>NUCLEOTIDE SEQUENCE [LARGE SCALE GENOMIC DNA]</scope>
    <source>
        <strain evidence="2">TK-2024</strain>
        <tissue evidence="2">Old leaves</tissue>
    </source>
</reference>
<gene>
    <name evidence="2" type="ORF">V6N12_020591</name>
</gene>
<feature type="compositionally biased region" description="Basic and acidic residues" evidence="1">
    <location>
        <begin position="1"/>
        <end position="19"/>
    </location>
</feature>
<proteinExistence type="predicted"/>
<evidence type="ECO:0000313" key="2">
    <source>
        <dbReference type="EMBL" id="KAK8526110.1"/>
    </source>
</evidence>
<accession>A0ABR2CZ55</accession>
<organism evidence="2 3">
    <name type="scientific">Hibiscus sabdariffa</name>
    <name type="common">roselle</name>
    <dbReference type="NCBI Taxonomy" id="183260"/>
    <lineage>
        <taxon>Eukaryota</taxon>
        <taxon>Viridiplantae</taxon>
        <taxon>Streptophyta</taxon>
        <taxon>Embryophyta</taxon>
        <taxon>Tracheophyta</taxon>
        <taxon>Spermatophyta</taxon>
        <taxon>Magnoliopsida</taxon>
        <taxon>eudicotyledons</taxon>
        <taxon>Gunneridae</taxon>
        <taxon>Pentapetalae</taxon>
        <taxon>rosids</taxon>
        <taxon>malvids</taxon>
        <taxon>Malvales</taxon>
        <taxon>Malvaceae</taxon>
        <taxon>Malvoideae</taxon>
        <taxon>Hibiscus</taxon>
    </lineage>
</organism>
<evidence type="ECO:0000256" key="1">
    <source>
        <dbReference type="SAM" id="MobiDB-lite"/>
    </source>
</evidence>